<dbReference type="OrthoDB" id="983149at2"/>
<name>A0A1G8Z044_9FIRM</name>
<evidence type="ECO:0000313" key="3">
    <source>
        <dbReference type="EMBL" id="SDK07685.1"/>
    </source>
</evidence>
<reference evidence="3 4" key="1">
    <citation type="submission" date="2016-10" db="EMBL/GenBank/DDBJ databases">
        <authorList>
            <person name="de Groot N.N."/>
        </authorList>
    </citation>
    <scope>NUCLEOTIDE SEQUENCE [LARGE SCALE GENOMIC DNA]</scope>
    <source>
        <strain evidence="3 4">DSM 18346</strain>
    </source>
</reference>
<sequence length="349" mass="39428">MGLRFKKSMNLGKGVRLNLSKSGVGLSGGVKGFRVGVGPRGIRTSTSIPGTGISYVKEQRLTSSKQHSEKPHVQVVSKSSYSSYLGSEVPKKLRSKKYHLQSILGALGILFVFASFFNIIFLLLGVLCIYGKSAWRKKTDAAAKSYGDAINFYRVKKYDKCIEAIDHIFSHSNADLDLYLTKAECFLEMDKIDEAYNVYKDYFQKIELHNLDSLHYWPPKATAIALAIENKDFDFALSIIETLPEEEIEGIDFSLWKNYFKGLCFMGKNLYEIAIEVFKNAIGRKRRMEEPYINCHYYLGIAYGRLGKNSLALQRFQRVYGVNTSFKNISAIMQAISEGKDLLSVLDSL</sequence>
<keyword evidence="4" id="KW-1185">Reference proteome</keyword>
<dbReference type="Gene3D" id="1.25.40.10">
    <property type="entry name" value="Tetratricopeptide repeat domain"/>
    <property type="match status" value="2"/>
</dbReference>
<keyword evidence="1" id="KW-0472">Membrane</keyword>
<dbReference type="SUPFAM" id="SSF48452">
    <property type="entry name" value="TPR-like"/>
    <property type="match status" value="1"/>
</dbReference>
<accession>A0A1G8Z044</accession>
<feature type="domain" description="DUF4236" evidence="2">
    <location>
        <begin position="3"/>
        <end position="55"/>
    </location>
</feature>
<evidence type="ECO:0000313" key="4">
    <source>
        <dbReference type="Proteomes" id="UP000198718"/>
    </source>
</evidence>
<dbReference type="RefSeq" id="WP_090550267.1">
    <property type="nucleotide sequence ID" value="NZ_FNFP01000001.1"/>
</dbReference>
<dbReference type="Pfam" id="PF14020">
    <property type="entry name" value="DUF4236"/>
    <property type="match status" value="1"/>
</dbReference>
<keyword evidence="1" id="KW-1133">Transmembrane helix</keyword>
<dbReference type="Proteomes" id="UP000198718">
    <property type="component" value="Unassembled WGS sequence"/>
</dbReference>
<keyword evidence="1" id="KW-0812">Transmembrane</keyword>
<gene>
    <name evidence="3" type="ORF">SAMN05660472_00680</name>
</gene>
<dbReference type="InterPro" id="IPR011990">
    <property type="entry name" value="TPR-like_helical_dom_sf"/>
</dbReference>
<organism evidence="3 4">
    <name type="scientific">Natronincola ferrireducens</name>
    <dbReference type="NCBI Taxonomy" id="393762"/>
    <lineage>
        <taxon>Bacteria</taxon>
        <taxon>Bacillati</taxon>
        <taxon>Bacillota</taxon>
        <taxon>Clostridia</taxon>
        <taxon>Peptostreptococcales</taxon>
        <taxon>Natronincolaceae</taxon>
        <taxon>Natronincola</taxon>
    </lineage>
</organism>
<dbReference type="EMBL" id="FNFP01000001">
    <property type="protein sequence ID" value="SDK07685.1"/>
    <property type="molecule type" value="Genomic_DNA"/>
</dbReference>
<dbReference type="InterPro" id="IPR025330">
    <property type="entry name" value="DUF4236"/>
</dbReference>
<feature type="transmembrane region" description="Helical" evidence="1">
    <location>
        <begin position="103"/>
        <end position="127"/>
    </location>
</feature>
<protein>
    <recommendedName>
        <fullName evidence="2">DUF4236 domain-containing protein</fullName>
    </recommendedName>
</protein>
<proteinExistence type="predicted"/>
<dbReference type="STRING" id="393762.SAMN05660472_00680"/>
<evidence type="ECO:0000256" key="1">
    <source>
        <dbReference type="SAM" id="Phobius"/>
    </source>
</evidence>
<dbReference type="AlphaFoldDB" id="A0A1G8Z044"/>
<evidence type="ECO:0000259" key="2">
    <source>
        <dbReference type="Pfam" id="PF14020"/>
    </source>
</evidence>